<dbReference type="SMART" id="SM00470">
    <property type="entry name" value="ParB"/>
    <property type="match status" value="1"/>
</dbReference>
<dbReference type="PANTHER" id="PTHR33375:SF7">
    <property type="entry name" value="CHROMOSOME 2-PARTITIONING PROTEIN PARB-RELATED"/>
    <property type="match status" value="1"/>
</dbReference>
<evidence type="ECO:0000313" key="3">
    <source>
        <dbReference type="EMBL" id="ABZ71359.1"/>
    </source>
</evidence>
<reference evidence="3" key="1">
    <citation type="submission" date="2008-01" db="EMBL/GenBank/DDBJ databases">
        <title>Complete sequence of chromosome of Caulobacter sp. K31.</title>
        <authorList>
            <consortium name="US DOE Joint Genome Institute"/>
            <person name="Copeland A."/>
            <person name="Lucas S."/>
            <person name="Lapidus A."/>
            <person name="Barry K."/>
            <person name="Glavina del Rio T."/>
            <person name="Dalin E."/>
            <person name="Tice H."/>
            <person name="Pitluck S."/>
            <person name="Bruce D."/>
            <person name="Goodwin L."/>
            <person name="Thompson L.S."/>
            <person name="Brettin T."/>
            <person name="Detter J.C."/>
            <person name="Han C."/>
            <person name="Schmutz J."/>
            <person name="Larimer F."/>
            <person name="Land M."/>
            <person name="Hauser L."/>
            <person name="Kyrpides N."/>
            <person name="Kim E."/>
            <person name="Stephens C."/>
            <person name="Richardson P."/>
        </authorList>
    </citation>
    <scope>NUCLEOTIDE SEQUENCE [LARGE SCALE GENOMIC DNA]</scope>
    <source>
        <strain evidence="3">K31</strain>
    </source>
</reference>
<dbReference type="Gene3D" id="3.90.1530.30">
    <property type="match status" value="1"/>
</dbReference>
<name>B0T8L6_CAUSK</name>
<dbReference type="KEGG" id="cak:Caul_2232"/>
<dbReference type="InterPro" id="IPR003115">
    <property type="entry name" value="ParB_N"/>
</dbReference>
<dbReference type="GO" id="GO:0005694">
    <property type="term" value="C:chromosome"/>
    <property type="evidence" value="ECO:0007669"/>
    <property type="project" value="TreeGrafter"/>
</dbReference>
<dbReference type="HOGENOM" id="CLU_034190_0_0_5"/>
<sequence>MRLSHADPRKLVISPLNMHFDEPAPDVSDIIGSVRQHGVLETLLVRETFQDGVLVPEHFEVVAGRRRCFAAQAVAGEGIDIDPVPIGILEPGDDAAALEISLIENMARLPPNEVACWETFVKLIREGRTPEYLAATYGKTEAVIHRVLALGNLLPRIRKLYRKEAIDVATVRQLTLASKSQQKDWLKLYDDPGQREPRGASLKAWLFGGEAIPTSLAIFALEDYPGAIIADLFGEEAYFTDAALFWTHQNQAVAAKVEALRGEGWSDVEVLEVGQTFYGYQHVAVPKAKGGKVFIAVSRRGEVTVHEGWLTTKDARRAEAAARAAAQGGDGAGGLGAGGEGGGKAERSEVTANQQAYIDLHRRAAVRAVLTDHLDVALRLLVAHAVAGSRYWRVETDPLGAGSQMAADSLKTSPGETLFAAKQTQALRLLGLVAAGDVVGRGHAGGAAAVFARLLSLTDAEVMAVAAVVIGETLAAGSAEVEAAGTYLQVDMGDFWRPDEAFFDGIKDRETVNAMLKEVGGKKVADGNVSEKVRTQKGILRDFLAGTNDRPKVERWTPRWLTFPAQAYTRRPFATAQRSKAVAPLLRRVRPPQSGAGAPEAIAPHEGAVQTPALVQAGAETFAAE</sequence>
<gene>
    <name evidence="3" type="ordered locus">Caul_2232</name>
</gene>
<dbReference type="SUPFAM" id="SSF109709">
    <property type="entry name" value="KorB DNA-binding domain-like"/>
    <property type="match status" value="1"/>
</dbReference>
<dbReference type="PANTHER" id="PTHR33375">
    <property type="entry name" value="CHROMOSOME-PARTITIONING PROTEIN PARB-RELATED"/>
    <property type="match status" value="1"/>
</dbReference>
<dbReference type="AlphaFoldDB" id="B0T8L6"/>
<feature type="region of interest" description="Disordered" evidence="1">
    <location>
        <begin position="591"/>
        <end position="614"/>
    </location>
</feature>
<organism evidence="3">
    <name type="scientific">Caulobacter sp. (strain K31)</name>
    <dbReference type="NCBI Taxonomy" id="366602"/>
    <lineage>
        <taxon>Bacteria</taxon>
        <taxon>Pseudomonadati</taxon>
        <taxon>Pseudomonadota</taxon>
        <taxon>Alphaproteobacteria</taxon>
        <taxon>Caulobacterales</taxon>
        <taxon>Caulobacteraceae</taxon>
        <taxon>Caulobacter</taxon>
    </lineage>
</organism>
<dbReference type="EMBL" id="CP000927">
    <property type="protein sequence ID" value="ABZ71359.1"/>
    <property type="molecule type" value="Genomic_DNA"/>
</dbReference>
<dbReference type="OrthoDB" id="9813122at2"/>
<evidence type="ECO:0000256" key="1">
    <source>
        <dbReference type="SAM" id="MobiDB-lite"/>
    </source>
</evidence>
<dbReference type="InterPro" id="IPR050336">
    <property type="entry name" value="Chromosome_partition/occlusion"/>
</dbReference>
<feature type="region of interest" description="Disordered" evidence="1">
    <location>
        <begin position="321"/>
        <end position="348"/>
    </location>
</feature>
<dbReference type="Pfam" id="PF02195">
    <property type="entry name" value="ParB_N"/>
    <property type="match status" value="1"/>
</dbReference>
<dbReference type="InterPro" id="IPR036086">
    <property type="entry name" value="ParB/Sulfiredoxin_sf"/>
</dbReference>
<dbReference type="Gene3D" id="1.10.10.2830">
    <property type="match status" value="1"/>
</dbReference>
<dbReference type="SUPFAM" id="SSF110849">
    <property type="entry name" value="ParB/Sulfiredoxin"/>
    <property type="match status" value="1"/>
</dbReference>
<accession>B0T8L6</accession>
<feature type="compositionally biased region" description="Gly residues" evidence="1">
    <location>
        <begin position="328"/>
        <end position="342"/>
    </location>
</feature>
<dbReference type="STRING" id="366602.Caul_2232"/>
<protein>
    <submittedName>
        <fullName evidence="3">ParB domain protein nuclease</fullName>
    </submittedName>
</protein>
<dbReference type="eggNOG" id="COG1475">
    <property type="taxonomic scope" value="Bacteria"/>
</dbReference>
<proteinExistence type="predicted"/>
<evidence type="ECO:0000259" key="2">
    <source>
        <dbReference type="SMART" id="SM00470"/>
    </source>
</evidence>
<dbReference type="GO" id="GO:0007059">
    <property type="term" value="P:chromosome segregation"/>
    <property type="evidence" value="ECO:0007669"/>
    <property type="project" value="TreeGrafter"/>
</dbReference>
<feature type="domain" description="ParB-like N-terminal" evidence="2">
    <location>
        <begin position="4"/>
        <end position="106"/>
    </location>
</feature>